<evidence type="ECO:0000313" key="2">
    <source>
        <dbReference type="Proteomes" id="UP000887159"/>
    </source>
</evidence>
<dbReference type="AlphaFoldDB" id="A0A8X6V859"/>
<evidence type="ECO:0000313" key="1">
    <source>
        <dbReference type="EMBL" id="GFX98013.1"/>
    </source>
</evidence>
<keyword evidence="2" id="KW-1185">Reference proteome</keyword>
<protein>
    <submittedName>
        <fullName evidence="1">Uncharacterized protein</fullName>
    </submittedName>
</protein>
<comment type="caution">
    <text evidence="1">The sequence shown here is derived from an EMBL/GenBank/DDBJ whole genome shotgun (WGS) entry which is preliminary data.</text>
</comment>
<proteinExistence type="predicted"/>
<gene>
    <name evidence="1" type="ORF">TNCV_4906631</name>
</gene>
<dbReference type="Proteomes" id="UP000887159">
    <property type="component" value="Unassembled WGS sequence"/>
</dbReference>
<accession>A0A8X6V859</accession>
<name>A0A8X6V859_TRICX</name>
<sequence length="75" mass="8871">MKRFNFHKIVSRETVLNFVCGDNGSRSEIFRRIHRHPVPYRAPVSQKEKVQWGSNPVNKKVKLKVRHVQSIMQDT</sequence>
<dbReference type="EMBL" id="BMAU01021201">
    <property type="protein sequence ID" value="GFX98013.1"/>
    <property type="molecule type" value="Genomic_DNA"/>
</dbReference>
<reference evidence="1" key="1">
    <citation type="submission" date="2020-08" db="EMBL/GenBank/DDBJ databases">
        <title>Multicomponent nature underlies the extraordinary mechanical properties of spider dragline silk.</title>
        <authorList>
            <person name="Kono N."/>
            <person name="Nakamura H."/>
            <person name="Mori M."/>
            <person name="Yoshida Y."/>
            <person name="Ohtoshi R."/>
            <person name="Malay A.D."/>
            <person name="Moran D.A.P."/>
            <person name="Tomita M."/>
            <person name="Numata K."/>
            <person name="Arakawa K."/>
        </authorList>
    </citation>
    <scope>NUCLEOTIDE SEQUENCE</scope>
</reference>
<organism evidence="1 2">
    <name type="scientific">Trichonephila clavipes</name>
    <name type="common">Golden silk orbweaver</name>
    <name type="synonym">Nephila clavipes</name>
    <dbReference type="NCBI Taxonomy" id="2585209"/>
    <lineage>
        <taxon>Eukaryota</taxon>
        <taxon>Metazoa</taxon>
        <taxon>Ecdysozoa</taxon>
        <taxon>Arthropoda</taxon>
        <taxon>Chelicerata</taxon>
        <taxon>Arachnida</taxon>
        <taxon>Araneae</taxon>
        <taxon>Araneomorphae</taxon>
        <taxon>Entelegynae</taxon>
        <taxon>Araneoidea</taxon>
        <taxon>Nephilidae</taxon>
        <taxon>Trichonephila</taxon>
    </lineage>
</organism>